<keyword evidence="5 10" id="KW-0812">Transmembrane</keyword>
<reference evidence="12" key="1">
    <citation type="submission" date="2021-01" db="EMBL/GenBank/DDBJ databases">
        <title>Modified the classification status of verrucomicrobia.</title>
        <authorList>
            <person name="Feng X."/>
        </authorList>
    </citation>
    <scope>NUCLEOTIDE SEQUENCE</scope>
    <source>
        <strain evidence="12">KCTC 22041</strain>
    </source>
</reference>
<evidence type="ECO:0000256" key="7">
    <source>
        <dbReference type="ARBA" id="ARBA00022989"/>
    </source>
</evidence>
<name>A0A934SBD2_9BACT</name>
<evidence type="ECO:0000313" key="12">
    <source>
        <dbReference type="EMBL" id="MBK1883062.1"/>
    </source>
</evidence>
<dbReference type="InterPro" id="IPR050256">
    <property type="entry name" value="Glycosyltransferase_2"/>
</dbReference>
<dbReference type="GO" id="GO:0009103">
    <property type="term" value="P:lipopolysaccharide biosynthetic process"/>
    <property type="evidence" value="ECO:0007669"/>
    <property type="project" value="UniProtKB-KW"/>
</dbReference>
<evidence type="ECO:0000256" key="1">
    <source>
        <dbReference type="ARBA" id="ARBA00004651"/>
    </source>
</evidence>
<dbReference type="SUPFAM" id="SSF53448">
    <property type="entry name" value="Nucleotide-diphospho-sugar transferases"/>
    <property type="match status" value="1"/>
</dbReference>
<keyword evidence="6" id="KW-0448">Lipopolysaccharide biosynthesis</keyword>
<keyword evidence="13" id="KW-1185">Reference proteome</keyword>
<keyword evidence="7 10" id="KW-1133">Transmembrane helix</keyword>
<dbReference type="RefSeq" id="WP_200270815.1">
    <property type="nucleotide sequence ID" value="NZ_JAENIJ010000017.1"/>
</dbReference>
<comment type="similarity">
    <text evidence="9">Belongs to the glycosyltransferase 2 family. GtrB subfamily.</text>
</comment>
<dbReference type="PANTHER" id="PTHR48090">
    <property type="entry name" value="UNDECAPRENYL-PHOSPHATE 4-DEOXY-4-FORMAMIDO-L-ARABINOSE TRANSFERASE-RELATED"/>
    <property type="match status" value="1"/>
</dbReference>
<evidence type="ECO:0000313" key="13">
    <source>
        <dbReference type="Proteomes" id="UP000603141"/>
    </source>
</evidence>
<keyword evidence="3" id="KW-0328">Glycosyltransferase</keyword>
<dbReference type="FunFam" id="3.90.550.10:FF:000079">
    <property type="entry name" value="Probable glycosyl transferase"/>
    <property type="match status" value="1"/>
</dbReference>
<protein>
    <submittedName>
        <fullName evidence="12">Glycosyltransferase family 2 protein</fullName>
    </submittedName>
</protein>
<dbReference type="InterPro" id="IPR001173">
    <property type="entry name" value="Glyco_trans_2-like"/>
</dbReference>
<gene>
    <name evidence="12" type="ORF">JIN85_11590</name>
</gene>
<dbReference type="GO" id="GO:0005886">
    <property type="term" value="C:plasma membrane"/>
    <property type="evidence" value="ECO:0007669"/>
    <property type="project" value="UniProtKB-SubCell"/>
</dbReference>
<dbReference type="Pfam" id="PF00535">
    <property type="entry name" value="Glycos_transf_2"/>
    <property type="match status" value="1"/>
</dbReference>
<accession>A0A934SBD2</accession>
<dbReference type="PANTHER" id="PTHR48090:SF3">
    <property type="entry name" value="UNDECAPRENYL-PHOSPHATE 4-DEOXY-4-FORMAMIDO-L-ARABINOSE TRANSFERASE"/>
    <property type="match status" value="1"/>
</dbReference>
<proteinExistence type="inferred from homology"/>
<keyword evidence="4" id="KW-0808">Transferase</keyword>
<evidence type="ECO:0000256" key="4">
    <source>
        <dbReference type="ARBA" id="ARBA00022679"/>
    </source>
</evidence>
<evidence type="ECO:0000256" key="10">
    <source>
        <dbReference type="SAM" id="Phobius"/>
    </source>
</evidence>
<evidence type="ECO:0000256" key="9">
    <source>
        <dbReference type="ARBA" id="ARBA00038152"/>
    </source>
</evidence>
<dbReference type="CDD" id="cd04187">
    <property type="entry name" value="DPM1_like_bac"/>
    <property type="match status" value="1"/>
</dbReference>
<dbReference type="InterPro" id="IPR029044">
    <property type="entry name" value="Nucleotide-diphossugar_trans"/>
</dbReference>
<comment type="caution">
    <text evidence="12">The sequence shown here is derived from an EMBL/GenBank/DDBJ whole genome shotgun (WGS) entry which is preliminary data.</text>
</comment>
<organism evidence="12 13">
    <name type="scientific">Luteolibacter pohnpeiensis</name>
    <dbReference type="NCBI Taxonomy" id="454153"/>
    <lineage>
        <taxon>Bacteria</taxon>
        <taxon>Pseudomonadati</taxon>
        <taxon>Verrucomicrobiota</taxon>
        <taxon>Verrucomicrobiia</taxon>
        <taxon>Verrucomicrobiales</taxon>
        <taxon>Verrucomicrobiaceae</taxon>
        <taxon>Luteolibacter</taxon>
    </lineage>
</organism>
<dbReference type="EMBL" id="JAENIJ010000017">
    <property type="protein sequence ID" value="MBK1883062.1"/>
    <property type="molecule type" value="Genomic_DNA"/>
</dbReference>
<keyword evidence="2" id="KW-1003">Cell membrane</keyword>
<dbReference type="GO" id="GO:0016757">
    <property type="term" value="F:glycosyltransferase activity"/>
    <property type="evidence" value="ECO:0007669"/>
    <property type="project" value="UniProtKB-KW"/>
</dbReference>
<evidence type="ECO:0000256" key="6">
    <source>
        <dbReference type="ARBA" id="ARBA00022985"/>
    </source>
</evidence>
<evidence type="ECO:0000256" key="8">
    <source>
        <dbReference type="ARBA" id="ARBA00023136"/>
    </source>
</evidence>
<keyword evidence="8 10" id="KW-0472">Membrane</keyword>
<evidence type="ECO:0000259" key="11">
    <source>
        <dbReference type="Pfam" id="PF00535"/>
    </source>
</evidence>
<dbReference type="AlphaFoldDB" id="A0A934SBD2"/>
<dbReference type="Gene3D" id="3.90.550.10">
    <property type="entry name" value="Spore Coat Polysaccharide Biosynthesis Protein SpsA, Chain A"/>
    <property type="match status" value="1"/>
</dbReference>
<evidence type="ECO:0000256" key="2">
    <source>
        <dbReference type="ARBA" id="ARBA00022475"/>
    </source>
</evidence>
<evidence type="ECO:0000256" key="3">
    <source>
        <dbReference type="ARBA" id="ARBA00022676"/>
    </source>
</evidence>
<evidence type="ECO:0000256" key="5">
    <source>
        <dbReference type="ARBA" id="ARBA00022692"/>
    </source>
</evidence>
<feature type="transmembrane region" description="Helical" evidence="10">
    <location>
        <begin position="301"/>
        <end position="326"/>
    </location>
</feature>
<sequence>MPQPTNIVTLRGPALKRTRKSGPVRFHQPASDLLHRVEVAHTELSFVVPAYNEAGNLPTLCKGLTETSKQLGYRCEIIIIDDGSRDETVAVVTQLLDHLPLRLLRLSRNFGKERAMSAGINVARGDAVIIIDADLQHPLDLIPEFIRLWKEGNDMVYGVRSNRSDETNAKRQAARMFYQILGRLSSVPIPPDATDFRLIDRKVADALRALPENNRFMKGLYHWVGFKSIAVPFQPLVRGAGKSRYNFPRLIGLAITGLTSFSQVPLRFATMAGAAISVCSMLYATWVAGKTLIFGNAVPGWATLTTAILFLGGIQLLFIGILGEYVGRIFEEVKGRPIYIVANDSGPTRYHETTA</sequence>
<comment type="subcellular location">
    <subcellularLocation>
        <location evidence="1">Cell membrane</location>
        <topology evidence="1">Multi-pass membrane protein</topology>
    </subcellularLocation>
</comment>
<dbReference type="Proteomes" id="UP000603141">
    <property type="component" value="Unassembled WGS sequence"/>
</dbReference>
<feature type="transmembrane region" description="Helical" evidence="10">
    <location>
        <begin position="268"/>
        <end position="289"/>
    </location>
</feature>
<feature type="domain" description="Glycosyltransferase 2-like" evidence="11">
    <location>
        <begin position="45"/>
        <end position="206"/>
    </location>
</feature>